<feature type="transmembrane region" description="Helical" evidence="2">
    <location>
        <begin position="204"/>
        <end position="225"/>
    </location>
</feature>
<evidence type="ECO:0000313" key="3">
    <source>
        <dbReference type="EMBL" id="OJF99098.1"/>
    </source>
</evidence>
<evidence type="ECO:0000313" key="4">
    <source>
        <dbReference type="Proteomes" id="UP000182661"/>
    </source>
</evidence>
<evidence type="ECO:0000256" key="1">
    <source>
        <dbReference type="SAM" id="MobiDB-lite"/>
    </source>
</evidence>
<feature type="compositionally biased region" description="Acidic residues" evidence="1">
    <location>
        <begin position="140"/>
        <end position="158"/>
    </location>
</feature>
<feature type="transmembrane region" description="Helical" evidence="2">
    <location>
        <begin position="246"/>
        <end position="265"/>
    </location>
</feature>
<gene>
    <name evidence="3" type="ORF">AX760_13955</name>
</gene>
<dbReference type="AlphaFoldDB" id="A0A657LV47"/>
<feature type="transmembrane region" description="Helical" evidence="2">
    <location>
        <begin position="51"/>
        <end position="70"/>
    </location>
</feature>
<dbReference type="InterPro" id="IPR024464">
    <property type="entry name" value="DUF2391"/>
</dbReference>
<evidence type="ECO:0000256" key="2">
    <source>
        <dbReference type="SAM" id="Phobius"/>
    </source>
</evidence>
<evidence type="ECO:0008006" key="5">
    <source>
        <dbReference type="Google" id="ProtNLM"/>
    </source>
</evidence>
<reference evidence="3 4" key="1">
    <citation type="submission" date="2016-02" db="EMBL/GenBank/DDBJ databases">
        <title>Genome sequencing of a beta-galactosidase producing bacteria Rhizobium sp. 59.</title>
        <authorList>
            <person name="Wang D."/>
            <person name="Kot W."/>
            <person name="Qin Y."/>
            <person name="Hansen L."/>
            <person name="Naqvi K."/>
            <person name="Rensing C."/>
        </authorList>
    </citation>
    <scope>NUCLEOTIDE SEQUENCE [LARGE SCALE GENOMIC DNA]</scope>
    <source>
        <strain evidence="3 4">59</strain>
    </source>
</reference>
<accession>A0A657LV47</accession>
<protein>
    <recommendedName>
        <fullName evidence="5">TIGR02587 family membrane protein</fullName>
    </recommendedName>
</protein>
<name>A0A657LV47_9HYPH</name>
<proteinExistence type="predicted"/>
<keyword evidence="2" id="KW-0812">Transmembrane</keyword>
<feature type="transmembrane region" description="Helical" evidence="2">
    <location>
        <begin position="85"/>
        <end position="105"/>
    </location>
</feature>
<sequence>MGSGTSRKQGGPAKFIVGIGRGVGGALLFALPMQMTVEMWELGFIIDRGRLLLLLIVTLPLLVGIAHRIGFEETFGWRDDLRDSMIAYGIGIASSAILLALFRVLTPDMSSSEILGKIALQAVPASIGAMLGRSQLGNSGDDDADDDDADDDETDDGNDAAGDKGSLDKGYGSELFLMAVGALFLNLNMAPTEEMILISYKMTPWHALATIFLSIGLMHGFVYALSFKGSHALSKDTPAWHALVRFTLPGYVIALAISLYALWTFGRLDGMGLTPTMMAMIVLAFPGAIGAAAARLIL</sequence>
<organism evidence="3 4">
    <name type="scientific">Pararhizobium antarcticum</name>
    <dbReference type="NCBI Taxonomy" id="1798805"/>
    <lineage>
        <taxon>Bacteria</taxon>
        <taxon>Pseudomonadati</taxon>
        <taxon>Pseudomonadota</taxon>
        <taxon>Alphaproteobacteria</taxon>
        <taxon>Hyphomicrobiales</taxon>
        <taxon>Rhizobiaceae</taxon>
        <taxon>Rhizobium/Agrobacterium group</taxon>
        <taxon>Pararhizobium</taxon>
    </lineage>
</organism>
<comment type="caution">
    <text evidence="3">The sequence shown here is derived from an EMBL/GenBank/DDBJ whole genome shotgun (WGS) entry which is preliminary data.</text>
</comment>
<keyword evidence="2" id="KW-0472">Membrane</keyword>
<feature type="region of interest" description="Disordered" evidence="1">
    <location>
        <begin position="137"/>
        <end position="165"/>
    </location>
</feature>
<dbReference type="Proteomes" id="UP000182661">
    <property type="component" value="Unassembled WGS sequence"/>
</dbReference>
<dbReference type="Pfam" id="PF09622">
    <property type="entry name" value="DUF2391"/>
    <property type="match status" value="1"/>
</dbReference>
<dbReference type="InterPro" id="IPR013416">
    <property type="entry name" value="CHP02587_IM"/>
</dbReference>
<feature type="transmembrane region" description="Helical" evidence="2">
    <location>
        <begin position="277"/>
        <end position="297"/>
    </location>
</feature>
<keyword evidence="2" id="KW-1133">Transmembrane helix</keyword>
<feature type="transmembrane region" description="Helical" evidence="2">
    <location>
        <begin position="12"/>
        <end position="31"/>
    </location>
</feature>
<dbReference type="EMBL" id="LSRP01000073">
    <property type="protein sequence ID" value="OJF99098.1"/>
    <property type="molecule type" value="Genomic_DNA"/>
</dbReference>
<keyword evidence="4" id="KW-1185">Reference proteome</keyword>
<dbReference type="NCBIfam" id="TIGR02587">
    <property type="entry name" value="TIGR02587 family membrane protein"/>
    <property type="match status" value="1"/>
</dbReference>